<feature type="transmembrane region" description="Helical" evidence="10">
    <location>
        <begin position="571"/>
        <end position="590"/>
    </location>
</feature>
<evidence type="ECO:0000256" key="8">
    <source>
        <dbReference type="ARBA" id="ARBA00023136"/>
    </source>
</evidence>
<dbReference type="GO" id="GO:0005886">
    <property type="term" value="C:plasma membrane"/>
    <property type="evidence" value="ECO:0007669"/>
    <property type="project" value="UniProtKB-SubCell"/>
</dbReference>
<keyword evidence="4 10" id="KW-1003">Cell membrane</keyword>
<evidence type="ECO:0000313" key="13">
    <source>
        <dbReference type="Proteomes" id="UP000799776"/>
    </source>
</evidence>
<feature type="region of interest" description="Disordered" evidence="11">
    <location>
        <begin position="641"/>
        <end position="675"/>
    </location>
</feature>
<evidence type="ECO:0000256" key="1">
    <source>
        <dbReference type="ARBA" id="ARBA00002512"/>
    </source>
</evidence>
<gene>
    <name evidence="12" type="ORF">K490DRAFT_71720</name>
</gene>
<comment type="caution">
    <text evidence="10">Lacks conserved residue(s) required for the propagation of feature annotation.</text>
</comment>
<keyword evidence="8 10" id="KW-0472">Membrane</keyword>
<feature type="transmembrane region" description="Helical" evidence="10">
    <location>
        <begin position="20"/>
        <end position="38"/>
    </location>
</feature>
<dbReference type="Proteomes" id="UP000799776">
    <property type="component" value="Unassembled WGS sequence"/>
</dbReference>
<sequence length="675" mass="73183">MNQAPYLTPYLGLRARLSQIWINRWTVLLLLVLVRVLIATADLKSNMDSARTEALSACTSVETAGSVMASMPHYMSQGVNELTAAGIENAVDGLVSMLKLTITGVEEIVLFYINMMTSTYVCLLTAAVGGALHVSIEVVEDVTSALNKTLDSIGDDISSVADDFQDEVNKLIDGINSIPEIFGGKGMDKLNLTKQIDELKNLQLPSGLDEGLDKLNNSIPTFDEVHNLTNAAIRFPFEEVKTLISDHIGNFSVNRSLFPVPAKEQLTFCSDDNGINDFFDGLLHIEILAKKIFIAVIVILAVAVCVPMGWREIRRWRTMQQRAQLVGKSAYDPMDVVYIASRPYTSGFGISVANRFSSTRRQVAVRWAVAYATTTPALFVLSLGLAGLFACLCQYILLKSIEKEVPALTQQVGDFADKVVFALNNASEQWANGTNNVILSTNNDLNQDVFGWVNTSTTAVNNTLTVFVDEMTKVLNETFGGTVLYNPIMDVVNCLILIKIKGIQSGLTWVQDHAHINFPLLPNDTFSLGAAASMSNDSSFLASPDSSTEDAVTGAVTKLVNKLVEGIKTEALISTCIVMCWVAIVLIGIIRACFIFCGQGKTRAEGGQAYVIDPVTDNFRGHDAAPYTIIPRPFPHFGSSSEYQASEVGSHESEKVGEVGASHPSRAGLAHDTGG</sequence>
<dbReference type="GO" id="GO:0032220">
    <property type="term" value="P:plasma membrane fusion involved in cytogamy"/>
    <property type="evidence" value="ECO:0007669"/>
    <property type="project" value="TreeGrafter"/>
</dbReference>
<evidence type="ECO:0000256" key="2">
    <source>
        <dbReference type="ARBA" id="ARBA00004651"/>
    </source>
</evidence>
<name>A0A9P4HYV0_9PEZI</name>
<keyword evidence="5 10" id="KW-0812">Transmembrane</keyword>
<feature type="transmembrane region" description="Helical" evidence="10">
    <location>
        <begin position="292"/>
        <end position="310"/>
    </location>
</feature>
<evidence type="ECO:0000256" key="11">
    <source>
        <dbReference type="SAM" id="MobiDB-lite"/>
    </source>
</evidence>
<protein>
    <recommendedName>
        <fullName evidence="10">Plasma membrane fusion protein PRM1</fullName>
    </recommendedName>
</protein>
<dbReference type="OrthoDB" id="5356111at2759"/>
<dbReference type="PANTHER" id="PTHR31030:SF1">
    <property type="entry name" value="PLASMA MEMBRANE FUSION PROTEIN PRM1"/>
    <property type="match status" value="1"/>
</dbReference>
<dbReference type="EMBL" id="ML978713">
    <property type="protein sequence ID" value="KAF2090037.1"/>
    <property type="molecule type" value="Genomic_DNA"/>
</dbReference>
<keyword evidence="9" id="KW-0325">Glycoprotein</keyword>
<dbReference type="PANTHER" id="PTHR31030">
    <property type="entry name" value="PLASMA MEMBRANE FUSION PROTEIN PRM1"/>
    <property type="match status" value="1"/>
</dbReference>
<comment type="similarity">
    <text evidence="3 10">Belongs to the PRM1 family.</text>
</comment>
<dbReference type="InterPro" id="IPR026777">
    <property type="entry name" value="PRM1"/>
</dbReference>
<accession>A0A9P4HYV0</accession>
<evidence type="ECO:0000313" key="12">
    <source>
        <dbReference type="EMBL" id="KAF2090037.1"/>
    </source>
</evidence>
<proteinExistence type="inferred from homology"/>
<evidence type="ECO:0000256" key="6">
    <source>
        <dbReference type="ARBA" id="ARBA00022971"/>
    </source>
</evidence>
<evidence type="ECO:0000256" key="7">
    <source>
        <dbReference type="ARBA" id="ARBA00022989"/>
    </source>
</evidence>
<evidence type="ECO:0000256" key="5">
    <source>
        <dbReference type="ARBA" id="ARBA00022692"/>
    </source>
</evidence>
<evidence type="ECO:0000256" key="4">
    <source>
        <dbReference type="ARBA" id="ARBA00022475"/>
    </source>
</evidence>
<keyword evidence="6 10" id="KW-0184">Conjugation</keyword>
<reference evidence="12" key="1">
    <citation type="journal article" date="2020" name="Stud. Mycol.">
        <title>101 Dothideomycetes genomes: a test case for predicting lifestyles and emergence of pathogens.</title>
        <authorList>
            <person name="Haridas S."/>
            <person name="Albert R."/>
            <person name="Binder M."/>
            <person name="Bloem J."/>
            <person name="Labutti K."/>
            <person name="Salamov A."/>
            <person name="Andreopoulos B."/>
            <person name="Baker S."/>
            <person name="Barry K."/>
            <person name="Bills G."/>
            <person name="Bluhm B."/>
            <person name="Cannon C."/>
            <person name="Castanera R."/>
            <person name="Culley D."/>
            <person name="Daum C."/>
            <person name="Ezra D."/>
            <person name="Gonzalez J."/>
            <person name="Henrissat B."/>
            <person name="Kuo A."/>
            <person name="Liang C."/>
            <person name="Lipzen A."/>
            <person name="Lutzoni F."/>
            <person name="Magnuson J."/>
            <person name="Mondo S."/>
            <person name="Nolan M."/>
            <person name="Ohm R."/>
            <person name="Pangilinan J."/>
            <person name="Park H.-J."/>
            <person name="Ramirez L."/>
            <person name="Alfaro M."/>
            <person name="Sun H."/>
            <person name="Tritt A."/>
            <person name="Yoshinaga Y."/>
            <person name="Zwiers L.-H."/>
            <person name="Turgeon B."/>
            <person name="Goodwin S."/>
            <person name="Spatafora J."/>
            <person name="Crous P."/>
            <person name="Grigoriev I."/>
        </authorList>
    </citation>
    <scope>NUCLEOTIDE SEQUENCE</scope>
    <source>
        <strain evidence="12">CBS 121410</strain>
    </source>
</reference>
<dbReference type="GO" id="GO:0043332">
    <property type="term" value="C:mating projection tip"/>
    <property type="evidence" value="ECO:0007669"/>
    <property type="project" value="UniProtKB-UniRule"/>
</dbReference>
<evidence type="ECO:0000256" key="3">
    <source>
        <dbReference type="ARBA" id="ARBA00010780"/>
    </source>
</evidence>
<organism evidence="12 13">
    <name type="scientific">Saccharata proteae CBS 121410</name>
    <dbReference type="NCBI Taxonomy" id="1314787"/>
    <lineage>
        <taxon>Eukaryota</taxon>
        <taxon>Fungi</taxon>
        <taxon>Dikarya</taxon>
        <taxon>Ascomycota</taxon>
        <taxon>Pezizomycotina</taxon>
        <taxon>Dothideomycetes</taxon>
        <taxon>Dothideomycetes incertae sedis</taxon>
        <taxon>Botryosphaeriales</taxon>
        <taxon>Saccharataceae</taxon>
        <taxon>Saccharata</taxon>
    </lineage>
</organism>
<comment type="function">
    <text evidence="1 10">Involved in cell fusion during mating by stabilizing the plasma membrane fusion event.</text>
</comment>
<feature type="transmembrane region" description="Helical" evidence="10">
    <location>
        <begin position="377"/>
        <end position="398"/>
    </location>
</feature>
<comment type="subcellular location">
    <subcellularLocation>
        <location evidence="2 10">Cell membrane</location>
        <topology evidence="2 10">Multi-pass membrane protein</topology>
    </subcellularLocation>
</comment>
<dbReference type="AlphaFoldDB" id="A0A9P4HYV0"/>
<keyword evidence="7 10" id="KW-1133">Transmembrane helix</keyword>
<evidence type="ECO:0000256" key="10">
    <source>
        <dbReference type="RuleBase" id="RU366035"/>
    </source>
</evidence>
<keyword evidence="13" id="KW-1185">Reference proteome</keyword>
<comment type="caution">
    <text evidence="12">The sequence shown here is derived from an EMBL/GenBank/DDBJ whole genome shotgun (WGS) entry which is preliminary data.</text>
</comment>
<evidence type="ECO:0000256" key="9">
    <source>
        <dbReference type="ARBA" id="ARBA00023180"/>
    </source>
</evidence>